<dbReference type="PANTHER" id="PTHR28644">
    <property type="entry name" value="SMALL INTEGRAL MEMBRANE PROTEIN 15"/>
    <property type="match status" value="1"/>
</dbReference>
<evidence type="ECO:0000256" key="9">
    <source>
        <dbReference type="SAM" id="Phobius"/>
    </source>
</evidence>
<sequence length="142" mass="16399">MINKKRARPGFEPGTSRTLSENHTPRPTSHNDVNCGLGISTSTYLFAETFQLKNQRLFKMEDSATTSSSWDWQSYLETVLKWAATNPWEFVYYVLLCLSPFFFISALLAWNLAKQIEAKEKDKKRQAKKQSNIAKTRKKKAD</sequence>
<keyword evidence="6" id="KW-0175">Coiled coil</keyword>
<evidence type="ECO:0000256" key="7">
    <source>
        <dbReference type="ARBA" id="ARBA00023136"/>
    </source>
</evidence>
<dbReference type="InterPro" id="IPR027877">
    <property type="entry name" value="Smim15"/>
</dbReference>
<reference evidence="10" key="1">
    <citation type="journal article" date="2021" name="Genome Biol. Evol.">
        <title>A High-Quality Reference Genome for a Parasitic Bivalve with Doubly Uniparental Inheritance (Bivalvia: Unionida).</title>
        <authorList>
            <person name="Smith C.H."/>
        </authorList>
    </citation>
    <scope>NUCLEOTIDE SEQUENCE</scope>
    <source>
        <strain evidence="10">CHS0354</strain>
    </source>
</reference>
<dbReference type="Pfam" id="PF15086">
    <property type="entry name" value="UPF0542"/>
    <property type="match status" value="1"/>
</dbReference>
<gene>
    <name evidence="10" type="ORF">CHS0354_008761</name>
</gene>
<feature type="compositionally biased region" description="Polar residues" evidence="8">
    <location>
        <begin position="15"/>
        <end position="31"/>
    </location>
</feature>
<dbReference type="GO" id="GO:0016020">
    <property type="term" value="C:membrane"/>
    <property type="evidence" value="ECO:0007669"/>
    <property type="project" value="UniProtKB-SubCell"/>
</dbReference>
<evidence type="ECO:0000256" key="3">
    <source>
        <dbReference type="ARBA" id="ARBA00017904"/>
    </source>
</evidence>
<feature type="region of interest" description="Disordered" evidence="8">
    <location>
        <begin position="120"/>
        <end position="142"/>
    </location>
</feature>
<keyword evidence="4 9" id="KW-0812">Transmembrane</keyword>
<proteinExistence type="inferred from homology"/>
<reference evidence="10" key="2">
    <citation type="journal article" date="2021" name="Genome Biol. Evol.">
        <title>Developing a high-quality reference genome for a parasitic bivalve with doubly uniparental inheritance (Bivalvia: Unionida).</title>
        <authorList>
            <person name="Smith C.H."/>
        </authorList>
    </citation>
    <scope>NUCLEOTIDE SEQUENCE</scope>
    <source>
        <strain evidence="10">CHS0354</strain>
        <tissue evidence="10">Mantle</tissue>
    </source>
</reference>
<keyword evidence="7 9" id="KW-0472">Membrane</keyword>
<dbReference type="AlphaFoldDB" id="A0AAE0SEE3"/>
<evidence type="ECO:0000256" key="8">
    <source>
        <dbReference type="SAM" id="MobiDB-lite"/>
    </source>
</evidence>
<evidence type="ECO:0000313" key="10">
    <source>
        <dbReference type="EMBL" id="KAK3590409.1"/>
    </source>
</evidence>
<keyword evidence="11" id="KW-1185">Reference proteome</keyword>
<accession>A0AAE0SEE3</accession>
<evidence type="ECO:0000256" key="5">
    <source>
        <dbReference type="ARBA" id="ARBA00022989"/>
    </source>
</evidence>
<evidence type="ECO:0000256" key="4">
    <source>
        <dbReference type="ARBA" id="ARBA00022692"/>
    </source>
</evidence>
<evidence type="ECO:0000313" key="11">
    <source>
        <dbReference type="Proteomes" id="UP001195483"/>
    </source>
</evidence>
<comment type="similarity">
    <text evidence="2">Belongs to the SMIM15 family.</text>
</comment>
<comment type="caution">
    <text evidence="10">The sequence shown here is derived from an EMBL/GenBank/DDBJ whole genome shotgun (WGS) entry which is preliminary data.</text>
</comment>
<reference evidence="10" key="3">
    <citation type="submission" date="2023-05" db="EMBL/GenBank/DDBJ databases">
        <authorList>
            <person name="Smith C.H."/>
        </authorList>
    </citation>
    <scope>NUCLEOTIDE SEQUENCE</scope>
    <source>
        <strain evidence="10">CHS0354</strain>
        <tissue evidence="10">Mantle</tissue>
    </source>
</reference>
<name>A0AAE0SEE3_9BIVA</name>
<evidence type="ECO:0000256" key="6">
    <source>
        <dbReference type="ARBA" id="ARBA00023054"/>
    </source>
</evidence>
<feature type="region of interest" description="Disordered" evidence="8">
    <location>
        <begin position="1"/>
        <end position="31"/>
    </location>
</feature>
<evidence type="ECO:0000256" key="1">
    <source>
        <dbReference type="ARBA" id="ARBA00004167"/>
    </source>
</evidence>
<evidence type="ECO:0000256" key="2">
    <source>
        <dbReference type="ARBA" id="ARBA00006758"/>
    </source>
</evidence>
<dbReference type="EMBL" id="JAEAOA010000572">
    <property type="protein sequence ID" value="KAK3590409.1"/>
    <property type="molecule type" value="Genomic_DNA"/>
</dbReference>
<dbReference type="PANTHER" id="PTHR28644:SF1">
    <property type="entry name" value="SMALL INTEGRAL MEMBRANE PROTEIN 15"/>
    <property type="match status" value="1"/>
</dbReference>
<dbReference type="Proteomes" id="UP001195483">
    <property type="component" value="Unassembled WGS sequence"/>
</dbReference>
<organism evidence="10 11">
    <name type="scientific">Potamilus streckersoni</name>
    <dbReference type="NCBI Taxonomy" id="2493646"/>
    <lineage>
        <taxon>Eukaryota</taxon>
        <taxon>Metazoa</taxon>
        <taxon>Spiralia</taxon>
        <taxon>Lophotrochozoa</taxon>
        <taxon>Mollusca</taxon>
        <taxon>Bivalvia</taxon>
        <taxon>Autobranchia</taxon>
        <taxon>Heteroconchia</taxon>
        <taxon>Palaeoheterodonta</taxon>
        <taxon>Unionida</taxon>
        <taxon>Unionoidea</taxon>
        <taxon>Unionidae</taxon>
        <taxon>Ambleminae</taxon>
        <taxon>Lampsilini</taxon>
        <taxon>Potamilus</taxon>
    </lineage>
</organism>
<protein>
    <recommendedName>
        <fullName evidence="3">Small integral membrane protein 15</fullName>
    </recommendedName>
</protein>
<feature type="transmembrane region" description="Helical" evidence="9">
    <location>
        <begin position="90"/>
        <end position="113"/>
    </location>
</feature>
<keyword evidence="5 9" id="KW-1133">Transmembrane helix</keyword>
<comment type="subcellular location">
    <subcellularLocation>
        <location evidence="1">Membrane</location>
        <topology evidence="1">Single-pass membrane protein</topology>
    </subcellularLocation>
</comment>